<feature type="compositionally biased region" description="Low complexity" evidence="1">
    <location>
        <begin position="187"/>
        <end position="210"/>
    </location>
</feature>
<feature type="compositionally biased region" description="Low complexity" evidence="1">
    <location>
        <begin position="124"/>
        <end position="150"/>
    </location>
</feature>
<name>A0ABV2ZC23_9ACTN</name>
<keyword evidence="2" id="KW-0812">Transmembrane</keyword>
<dbReference type="RefSeq" id="WP_334577586.1">
    <property type="nucleotide sequence ID" value="NZ_JBEZVE010000003.1"/>
</dbReference>
<gene>
    <name evidence="3" type="ORF">AB0E89_05735</name>
</gene>
<feature type="compositionally biased region" description="Low complexity" evidence="1">
    <location>
        <begin position="218"/>
        <end position="232"/>
    </location>
</feature>
<organism evidence="3 4">
    <name type="scientific">Streptomyces sp. 900129855</name>
    <dbReference type="NCBI Taxonomy" id="3155129"/>
    <lineage>
        <taxon>Bacteria</taxon>
        <taxon>Bacillati</taxon>
        <taxon>Actinomycetota</taxon>
        <taxon>Actinomycetes</taxon>
        <taxon>Kitasatosporales</taxon>
        <taxon>Streptomycetaceae</taxon>
        <taxon>Streptomyces</taxon>
    </lineage>
</organism>
<accession>A0ABV2ZC23</accession>
<dbReference type="Proteomes" id="UP001550739">
    <property type="component" value="Unassembled WGS sequence"/>
</dbReference>
<feature type="compositionally biased region" description="Low complexity" evidence="1">
    <location>
        <begin position="91"/>
        <end position="105"/>
    </location>
</feature>
<dbReference type="EMBL" id="JBEZVE010000003">
    <property type="protein sequence ID" value="MEU3780083.1"/>
    <property type="molecule type" value="Genomic_DNA"/>
</dbReference>
<keyword evidence="2" id="KW-1133">Transmembrane helix</keyword>
<evidence type="ECO:0000313" key="3">
    <source>
        <dbReference type="EMBL" id="MEU3780083.1"/>
    </source>
</evidence>
<evidence type="ECO:0000256" key="1">
    <source>
        <dbReference type="SAM" id="MobiDB-lite"/>
    </source>
</evidence>
<evidence type="ECO:0000313" key="4">
    <source>
        <dbReference type="Proteomes" id="UP001550739"/>
    </source>
</evidence>
<comment type="caution">
    <text evidence="3">The sequence shown here is derived from an EMBL/GenBank/DDBJ whole genome shotgun (WGS) entry which is preliminary data.</text>
</comment>
<feature type="region of interest" description="Disordered" evidence="1">
    <location>
        <begin position="69"/>
        <end position="232"/>
    </location>
</feature>
<proteinExistence type="predicted"/>
<keyword evidence="2" id="KW-0472">Membrane</keyword>
<keyword evidence="4" id="KW-1185">Reference proteome</keyword>
<feature type="transmembrane region" description="Helical" evidence="2">
    <location>
        <begin position="48"/>
        <end position="67"/>
    </location>
</feature>
<sequence>MTSTGTGLDEPARQDATAAWDGAPPEEAGPLWAPRARGRHRRPRPRKVLFAAGGLALAAGMLSLVRLTPHSGDVTGIGAAEAESQPDPVTDTDTATATATDTSRGTGTGTGTGGGGAGTGGDTGRSADAAVPGAAAPTAPSAMGGASASPTPEAGLVPGTPGSATSVALTPGATYTPVAPHAPAPAPARTAAPRPTATPTPSAAPTTAAPAPQPQKPGPGQSGQPRQPGVCVPVVGLCVDPLGAPVPKL</sequence>
<evidence type="ECO:0000256" key="2">
    <source>
        <dbReference type="SAM" id="Phobius"/>
    </source>
</evidence>
<feature type="region of interest" description="Disordered" evidence="1">
    <location>
        <begin position="1"/>
        <end position="44"/>
    </location>
</feature>
<feature type="compositionally biased region" description="Gly residues" evidence="1">
    <location>
        <begin position="106"/>
        <end position="123"/>
    </location>
</feature>
<protein>
    <submittedName>
        <fullName evidence="3">Uncharacterized protein</fullName>
    </submittedName>
</protein>
<reference evidence="3 4" key="1">
    <citation type="submission" date="2024-06" db="EMBL/GenBank/DDBJ databases">
        <title>The Natural Products Discovery Center: Release of the First 8490 Sequenced Strains for Exploring Actinobacteria Biosynthetic Diversity.</title>
        <authorList>
            <person name="Kalkreuter E."/>
            <person name="Kautsar S.A."/>
            <person name="Yang D."/>
            <person name="Bader C.D."/>
            <person name="Teijaro C.N."/>
            <person name="Fluegel L."/>
            <person name="Davis C.M."/>
            <person name="Simpson J.R."/>
            <person name="Lauterbach L."/>
            <person name="Steele A.D."/>
            <person name="Gui C."/>
            <person name="Meng S."/>
            <person name="Li G."/>
            <person name="Viehrig K."/>
            <person name="Ye F."/>
            <person name="Su P."/>
            <person name="Kiefer A.F."/>
            <person name="Nichols A."/>
            <person name="Cepeda A.J."/>
            <person name="Yan W."/>
            <person name="Fan B."/>
            <person name="Jiang Y."/>
            <person name="Adhikari A."/>
            <person name="Zheng C.-J."/>
            <person name="Schuster L."/>
            <person name="Cowan T.M."/>
            <person name="Smanski M.J."/>
            <person name="Chevrette M.G."/>
            <person name="De Carvalho L.P.S."/>
            <person name="Shen B."/>
        </authorList>
    </citation>
    <scope>NUCLEOTIDE SEQUENCE [LARGE SCALE GENOMIC DNA]</scope>
    <source>
        <strain evidence="3 4">NPDC033843</strain>
    </source>
</reference>